<comment type="similarity">
    <text evidence="2 6">Belongs to the anoctamin family.</text>
</comment>
<keyword evidence="9" id="KW-1185">Reference proteome</keyword>
<dbReference type="Proteomes" id="UP001159405">
    <property type="component" value="Unassembled WGS sequence"/>
</dbReference>
<evidence type="ECO:0000256" key="2">
    <source>
        <dbReference type="ARBA" id="ARBA00009671"/>
    </source>
</evidence>
<evidence type="ECO:0000256" key="1">
    <source>
        <dbReference type="ARBA" id="ARBA00004141"/>
    </source>
</evidence>
<protein>
    <recommendedName>
        <fullName evidence="6">Anoctamin</fullName>
    </recommendedName>
</protein>
<keyword evidence="5 6" id="KW-0472">Membrane</keyword>
<dbReference type="Pfam" id="PF04547">
    <property type="entry name" value="Anoctamin"/>
    <property type="match status" value="1"/>
</dbReference>
<evidence type="ECO:0000313" key="8">
    <source>
        <dbReference type="EMBL" id="CAH3153910.1"/>
    </source>
</evidence>
<sequence>MSGEAQERNVVMEESNVGAQNSDDTLVVLEFSPKAPAETKEWLTALIKAPVSSGGAGLKTKLVANALKNCDTLHISADTKRLLAGAEKLKIKKRLKSGAIMDFCLEQCKEFKDFVNDGEEFLMVREKERIIYVALESIKPHEDGTVPGYSDVKMYKNRALIPRCISKGIVTQIFPLHDHEKLKALEHKWYLSFSRKQPLDDIREYFGETIAMYFGFLGFYSMCLVPPVLLVVVFALSGAHEQTKNTVFAILNLVWGTVFLEAWKRRCSEISFRWGTLKSGIGTEEVEEPRPAYWGEKRVSPITGQTEYYYPPWKRKIKTYCVSYPIVFFCLKIATVVMLLNFKFLDAVEARYNDVGGIFASIMLSLPSIVYAIAIAVLNNLYHQLATFLTEWENHRLQSAFNNHLIVKLVLFYFVNCFYSLFYIAFYLQDIDLLQRHLAALMITSQLIGQVTESLIPYVMFRSRVTKFTKEGKKIVMKSADLSDIVERQATQEQYLGTFADYLELFLQFGYTFLFSSAYPMAAFWALLNNVIELRTDAFKMCRIFQRPFAEPANSIGAWQPAFEMLGVVAVITNCALIGMAAKNSHWLPEMSTVNAILMFVAIEHFLLGVKFVLALVIPDVPQWVQDEMARQQYKAQLALRAQSDDLEERKTAWKETML</sequence>
<evidence type="ECO:0000256" key="6">
    <source>
        <dbReference type="RuleBase" id="RU280814"/>
    </source>
</evidence>
<keyword evidence="3 6" id="KW-0812">Transmembrane</keyword>
<gene>
    <name evidence="8" type="ORF">PLOB_00049790</name>
</gene>
<evidence type="ECO:0000259" key="7">
    <source>
        <dbReference type="Pfam" id="PF04547"/>
    </source>
</evidence>
<dbReference type="PANTHER" id="PTHR12308">
    <property type="entry name" value="ANOCTAMIN"/>
    <property type="match status" value="1"/>
</dbReference>
<feature type="transmembrane region" description="Helical" evidence="6">
    <location>
        <begin position="594"/>
        <end position="618"/>
    </location>
</feature>
<reference evidence="8 9" key="1">
    <citation type="submission" date="2022-05" db="EMBL/GenBank/DDBJ databases">
        <authorList>
            <consortium name="Genoscope - CEA"/>
            <person name="William W."/>
        </authorList>
    </citation>
    <scope>NUCLEOTIDE SEQUENCE [LARGE SCALE GENOMIC DNA]</scope>
</reference>
<feature type="domain" description="Anoctamin transmembrane" evidence="7">
    <location>
        <begin position="202"/>
        <end position="632"/>
    </location>
</feature>
<proteinExistence type="inferred from homology"/>
<evidence type="ECO:0000256" key="3">
    <source>
        <dbReference type="ARBA" id="ARBA00022692"/>
    </source>
</evidence>
<dbReference type="InterPro" id="IPR049452">
    <property type="entry name" value="Anoctamin_TM"/>
</dbReference>
<feature type="transmembrane region" description="Helical" evidence="6">
    <location>
        <begin position="246"/>
        <end position="263"/>
    </location>
</feature>
<keyword evidence="4 6" id="KW-1133">Transmembrane helix</keyword>
<evidence type="ECO:0000256" key="5">
    <source>
        <dbReference type="ARBA" id="ARBA00023136"/>
    </source>
</evidence>
<feature type="transmembrane region" description="Helical" evidence="6">
    <location>
        <begin position="357"/>
        <end position="378"/>
    </location>
</feature>
<dbReference type="InterPro" id="IPR007632">
    <property type="entry name" value="Anoctamin"/>
</dbReference>
<evidence type="ECO:0000313" key="9">
    <source>
        <dbReference type="Proteomes" id="UP001159405"/>
    </source>
</evidence>
<feature type="transmembrane region" description="Helical" evidence="6">
    <location>
        <begin position="405"/>
        <end position="426"/>
    </location>
</feature>
<dbReference type="PANTHER" id="PTHR12308:SF51">
    <property type="entry name" value="ANOCTAMIN-8"/>
    <property type="match status" value="1"/>
</dbReference>
<evidence type="ECO:0000256" key="4">
    <source>
        <dbReference type="ARBA" id="ARBA00022989"/>
    </source>
</evidence>
<organism evidence="8 9">
    <name type="scientific">Porites lobata</name>
    <dbReference type="NCBI Taxonomy" id="104759"/>
    <lineage>
        <taxon>Eukaryota</taxon>
        <taxon>Metazoa</taxon>
        <taxon>Cnidaria</taxon>
        <taxon>Anthozoa</taxon>
        <taxon>Hexacorallia</taxon>
        <taxon>Scleractinia</taxon>
        <taxon>Fungiina</taxon>
        <taxon>Poritidae</taxon>
        <taxon>Porites</taxon>
    </lineage>
</organism>
<comment type="caution">
    <text evidence="8">The sequence shown here is derived from an EMBL/GenBank/DDBJ whole genome shotgun (WGS) entry which is preliminary data.</text>
</comment>
<comment type="subcellular location">
    <subcellularLocation>
        <location evidence="1 6">Membrane</location>
        <topology evidence="1 6">Multi-pass membrane protein</topology>
    </subcellularLocation>
</comment>
<feature type="transmembrane region" description="Helical" evidence="6">
    <location>
        <begin position="505"/>
        <end position="528"/>
    </location>
</feature>
<feature type="transmembrane region" description="Helical" evidence="6">
    <location>
        <begin position="210"/>
        <end position="234"/>
    </location>
</feature>
<feature type="transmembrane region" description="Helical" evidence="6">
    <location>
        <begin position="322"/>
        <end position="345"/>
    </location>
</feature>
<accession>A0ABN8Q3I5</accession>
<name>A0ABN8Q3I5_9CNID</name>
<feature type="transmembrane region" description="Helical" evidence="6">
    <location>
        <begin position="562"/>
        <end position="582"/>
    </location>
</feature>
<dbReference type="EMBL" id="CALNXK010000097">
    <property type="protein sequence ID" value="CAH3153910.1"/>
    <property type="molecule type" value="Genomic_DNA"/>
</dbReference>